<name>C9LT59_SELS3</name>
<proteinExistence type="predicted"/>
<keyword evidence="1 2" id="KW-0807">Transducer</keyword>
<dbReference type="EMBL" id="ACKP02000012">
    <property type="protein sequence ID" value="EEX77905.1"/>
    <property type="molecule type" value="Genomic_DNA"/>
</dbReference>
<dbReference type="PROSITE" id="PS50111">
    <property type="entry name" value="CHEMOTAXIS_TRANSDUC_2"/>
    <property type="match status" value="1"/>
</dbReference>
<dbReference type="SUPFAM" id="SSF58104">
    <property type="entry name" value="Methyl-accepting chemotaxis protein (MCP) signaling domain"/>
    <property type="match status" value="1"/>
</dbReference>
<dbReference type="Gene3D" id="6.10.340.10">
    <property type="match status" value="1"/>
</dbReference>
<accession>C9LT59</accession>
<dbReference type="PANTHER" id="PTHR32089">
    <property type="entry name" value="METHYL-ACCEPTING CHEMOTAXIS PROTEIN MCPB"/>
    <property type="match status" value="1"/>
</dbReference>
<gene>
    <name evidence="5" type="ordered locus">Selsp_1550</name>
    <name evidence="6" type="ORF">SELSPUOL_00639</name>
</gene>
<evidence type="ECO:0000313" key="5">
    <source>
        <dbReference type="EMBL" id="AEC00507.1"/>
    </source>
</evidence>
<dbReference type="Proteomes" id="UP000011124">
    <property type="component" value="Chromosome"/>
</dbReference>
<keyword evidence="3" id="KW-0472">Membrane</keyword>
<evidence type="ECO:0000256" key="3">
    <source>
        <dbReference type="SAM" id="Phobius"/>
    </source>
</evidence>
<dbReference type="SMART" id="SM00283">
    <property type="entry name" value="MA"/>
    <property type="match status" value="1"/>
</dbReference>
<dbReference type="Proteomes" id="UP000003505">
    <property type="component" value="Unassembled WGS sequence"/>
</dbReference>
<evidence type="ECO:0000256" key="1">
    <source>
        <dbReference type="ARBA" id="ARBA00023224"/>
    </source>
</evidence>
<keyword evidence="8" id="KW-1185">Reference proteome</keyword>
<dbReference type="Gene3D" id="3.30.450.20">
    <property type="entry name" value="PAS domain"/>
    <property type="match status" value="2"/>
</dbReference>
<dbReference type="eggNOG" id="COG0840">
    <property type="taxonomic scope" value="Bacteria"/>
</dbReference>
<reference evidence="6 7" key="1">
    <citation type="submission" date="2009-09" db="EMBL/GenBank/DDBJ databases">
        <authorList>
            <person name="Weinstock G."/>
            <person name="Sodergren E."/>
            <person name="Clifton S."/>
            <person name="Fulton L."/>
            <person name="Fulton B."/>
            <person name="Courtney L."/>
            <person name="Fronick C."/>
            <person name="Harrison M."/>
            <person name="Strong C."/>
            <person name="Farmer C."/>
            <person name="Delahaunty K."/>
            <person name="Markovic C."/>
            <person name="Hall O."/>
            <person name="Minx P."/>
            <person name="Tomlinson C."/>
            <person name="Mitreva M."/>
            <person name="Nelson J."/>
            <person name="Hou S."/>
            <person name="Wollam A."/>
            <person name="Pepin K.H."/>
            <person name="Johnson M."/>
            <person name="Bhonagiri V."/>
            <person name="Nash W.E."/>
            <person name="Warren W."/>
            <person name="Chinwalla A."/>
            <person name="Mardis E.R."/>
            <person name="Wilson R.K."/>
        </authorList>
    </citation>
    <scope>NUCLEOTIDE SEQUENCE [LARGE SCALE GENOMIC DNA]</scope>
    <source>
        <strain evidence="6">ATCC 35185</strain>
        <strain evidence="7">ATCC 35185 / DSM 20758 / VPI D19B-28</strain>
    </source>
</reference>
<dbReference type="InterPro" id="IPR004089">
    <property type="entry name" value="MCPsignal_dom"/>
</dbReference>
<dbReference type="STRING" id="546271.Selsp_1550"/>
<dbReference type="RefSeq" id="WP_006191577.1">
    <property type="nucleotide sequence ID" value="NC_015437.1"/>
</dbReference>
<protein>
    <submittedName>
        <fullName evidence="6">Methyl-accepting chemotaxis protein signaling domain protein</fullName>
    </submittedName>
    <submittedName>
        <fullName evidence="5">Methyl-accepting chemotaxis sensory transducer</fullName>
    </submittedName>
</protein>
<dbReference type="Gene3D" id="1.10.287.950">
    <property type="entry name" value="Methyl-accepting chemotaxis protein"/>
    <property type="match status" value="1"/>
</dbReference>
<keyword evidence="3" id="KW-1133">Transmembrane helix</keyword>
<sequence length="714" mass="77680">MNKTREPLQKGGYGIGLQVNVVIFLGVTLMIAILMSFIGYRSYNTMIEDGIREKYNEVGMKTAAIETRYTAVYQSGQDLRSRVQQILSLPPEQRNRDDLIAALRSTVASNDDIVGSGICFEPNAFDGKDAAFVNSPASDATGRAIPYAGKEGSDIVITPLAGYETDEWYQSPRKTQKITLTDPYWYDVTPTQRTYMLTIAFPLIEDGRFVGAVTVDFDAAPFQSDMAAISTPNNFFAVFTPQGTLLAHGLKDDAVSKNVYEMLGVSESEGQKFFGQELFSMERTSESTGLPTTYIFNPIKLKGIEQPWGTLVAVSTEVFTHEAKDLVLISLLIAVACGAGLIALMSFFIHKRVSAPLKDMAGMIERFAGLDLQKEKNMHLAKYLERGDEIGIITRACGKMASSLRDIVGKINGNSQSVAATSEELTATTQSTANSARNVTTAIHNIADGASKQAQDTQEASDHLDEIQTLLDGNQEILEKINAGTAAVRQRKDEGIAILADVMKKSAKTSRATEEVARVVIETNKSAEKIEVASQMIQSISEQTNLLALNAAIEAARAGEAGRGFTVVADEIRKLAEQSRSFTDEISAIIGGLKEKSQEAVDTMEVSRHLVDETRTSLDETQEKFRRIDEAVEETEQVVKRMNDSTRNIVDKSHSVSQVIESLSALAQENAATSEEGNSAVETQTQSLQNIADASEGLAEIATSLQGEVAKIQV</sequence>
<dbReference type="GO" id="GO:0016020">
    <property type="term" value="C:membrane"/>
    <property type="evidence" value="ECO:0007669"/>
    <property type="project" value="InterPro"/>
</dbReference>
<dbReference type="CDD" id="cd12913">
    <property type="entry name" value="PDC1_MCP_like"/>
    <property type="match status" value="1"/>
</dbReference>
<dbReference type="AlphaFoldDB" id="C9LT59"/>
<dbReference type="PANTHER" id="PTHR32089:SF112">
    <property type="entry name" value="LYSOZYME-LIKE PROTEIN-RELATED"/>
    <property type="match status" value="1"/>
</dbReference>
<dbReference type="Pfam" id="PF22673">
    <property type="entry name" value="MCP-like_PDC_1"/>
    <property type="match status" value="1"/>
</dbReference>
<dbReference type="KEGG" id="ssg:Selsp_1550"/>
<dbReference type="HOGENOM" id="CLU_000445_107_19_9"/>
<evidence type="ECO:0000313" key="7">
    <source>
        <dbReference type="Proteomes" id="UP000003505"/>
    </source>
</evidence>
<feature type="domain" description="Methyl-accepting transducer" evidence="4">
    <location>
        <begin position="428"/>
        <end position="685"/>
    </location>
</feature>
<evidence type="ECO:0000259" key="4">
    <source>
        <dbReference type="PROSITE" id="PS50111"/>
    </source>
</evidence>
<dbReference type="EMBL" id="CP002637">
    <property type="protein sequence ID" value="AEC00507.1"/>
    <property type="molecule type" value="Genomic_DNA"/>
</dbReference>
<dbReference type="GO" id="GO:0007165">
    <property type="term" value="P:signal transduction"/>
    <property type="evidence" value="ECO:0007669"/>
    <property type="project" value="UniProtKB-KW"/>
</dbReference>
<evidence type="ECO:0000313" key="6">
    <source>
        <dbReference type="EMBL" id="EEX77905.1"/>
    </source>
</evidence>
<keyword evidence="3" id="KW-0812">Transmembrane</keyword>
<feature type="transmembrane region" description="Helical" evidence="3">
    <location>
        <begin position="326"/>
        <end position="349"/>
    </location>
</feature>
<dbReference type="Pfam" id="PF00015">
    <property type="entry name" value="MCPsignal"/>
    <property type="match status" value="1"/>
</dbReference>
<dbReference type="OrthoDB" id="597657at2"/>
<reference evidence="5 8" key="2">
    <citation type="submission" date="2011-04" db="EMBL/GenBank/DDBJ databases">
        <title>The complete genome of Selenomonas sputigena DSM 20758.</title>
        <authorList>
            <consortium name="US DOE Joint Genome Institute (JGI-PGF)"/>
            <person name="Lucas S."/>
            <person name="Copeland A."/>
            <person name="Lapidus A."/>
            <person name="Bruce D."/>
            <person name="Goodwin L."/>
            <person name="Pitluck S."/>
            <person name="Peters L."/>
            <person name="Kyrpides N."/>
            <person name="Mavromatis K."/>
            <person name="Ivanova N."/>
            <person name="Ovchinnikova G."/>
            <person name="Teshima H."/>
            <person name="Detter J.C."/>
            <person name="Tapia R."/>
            <person name="Han C."/>
            <person name="Land M."/>
            <person name="Hauser L."/>
            <person name="Markowitz V."/>
            <person name="Cheng J.-F."/>
            <person name="Hugenholtz P."/>
            <person name="Woyke T."/>
            <person name="Wu D."/>
            <person name="Gronow S."/>
            <person name="Wellnitz S."/>
            <person name="Schneider S."/>
            <person name="Klenk H.-P."/>
            <person name="Eisen J.A."/>
        </authorList>
    </citation>
    <scope>NUCLEOTIDE SEQUENCE [LARGE SCALE GENOMIC DNA]</scope>
    <source>
        <strain evidence="5">ATCC 35185</strain>
        <strain evidence="8">ATCC 35185 / DSM 20758 / VPI D19B-28</strain>
    </source>
</reference>
<evidence type="ECO:0000313" key="8">
    <source>
        <dbReference type="Proteomes" id="UP000011124"/>
    </source>
</evidence>
<feature type="transmembrane region" description="Helical" evidence="3">
    <location>
        <begin position="21"/>
        <end position="40"/>
    </location>
</feature>
<organism evidence="6 7">
    <name type="scientific">Selenomonas sputigena (strain ATCC 35185 / DSM 20758 / CCUG 44933 / VPI D19B-28)</name>
    <dbReference type="NCBI Taxonomy" id="546271"/>
    <lineage>
        <taxon>Bacteria</taxon>
        <taxon>Bacillati</taxon>
        <taxon>Bacillota</taxon>
        <taxon>Negativicutes</taxon>
        <taxon>Selenomonadales</taxon>
        <taxon>Selenomonadaceae</taxon>
        <taxon>Selenomonas</taxon>
    </lineage>
</organism>
<evidence type="ECO:0000256" key="2">
    <source>
        <dbReference type="PROSITE-ProRule" id="PRU00284"/>
    </source>
</evidence>